<evidence type="ECO:0000256" key="6">
    <source>
        <dbReference type="ARBA" id="ARBA00022884"/>
    </source>
</evidence>
<feature type="binding site" evidence="7 8">
    <location>
        <position position="68"/>
    </location>
    <ligand>
        <name>S-adenosyl-L-methionine</name>
        <dbReference type="ChEBI" id="CHEBI:59789"/>
    </ligand>
</feature>
<accession>A0A1F5R4E3</accession>
<dbReference type="EMBL" id="MFFM01000042">
    <property type="protein sequence ID" value="OGF09334.1"/>
    <property type="molecule type" value="Genomic_DNA"/>
</dbReference>
<dbReference type="GO" id="GO:0003723">
    <property type="term" value="F:RNA binding"/>
    <property type="evidence" value="ECO:0007669"/>
    <property type="project" value="UniProtKB-UniRule"/>
</dbReference>
<dbReference type="PANTHER" id="PTHR11727:SF7">
    <property type="entry name" value="DIMETHYLADENOSINE TRANSFERASE-RELATED"/>
    <property type="match status" value="1"/>
</dbReference>
<dbReference type="Proteomes" id="UP000177230">
    <property type="component" value="Unassembled WGS sequence"/>
</dbReference>
<dbReference type="EC" id="2.1.1.182" evidence="7"/>
<evidence type="ECO:0000256" key="4">
    <source>
        <dbReference type="ARBA" id="ARBA00022679"/>
    </source>
</evidence>
<comment type="similarity">
    <text evidence="7">Belongs to the class I-like SAM-binding methyltransferase superfamily. rRNA adenine N(6)-methyltransferase family. RsmA subfamily.</text>
</comment>
<evidence type="ECO:0000313" key="10">
    <source>
        <dbReference type="EMBL" id="OGF09334.1"/>
    </source>
</evidence>
<organism evidence="10 11">
    <name type="scientific">Candidatus Edwardsbacteria bacterium GWF2_54_11</name>
    <dbReference type="NCBI Taxonomy" id="1817851"/>
    <lineage>
        <taxon>Bacteria</taxon>
        <taxon>Candidatus Edwardsiibacteriota</taxon>
    </lineage>
</organism>
<keyword evidence="3 7" id="KW-0489">Methyltransferase</keyword>
<dbReference type="PANTHER" id="PTHR11727">
    <property type="entry name" value="DIMETHYLADENOSINE TRANSFERASE"/>
    <property type="match status" value="1"/>
</dbReference>
<comment type="subcellular location">
    <subcellularLocation>
        <location evidence="7">Cytoplasm</location>
    </subcellularLocation>
</comment>
<dbReference type="Gene3D" id="3.40.50.150">
    <property type="entry name" value="Vaccinia Virus protein VP39"/>
    <property type="match status" value="1"/>
</dbReference>
<dbReference type="FunFam" id="3.40.50.150:FF:000023">
    <property type="entry name" value="Ribosomal RNA small subunit methyltransferase A"/>
    <property type="match status" value="1"/>
</dbReference>
<evidence type="ECO:0000256" key="8">
    <source>
        <dbReference type="PROSITE-ProRule" id="PRU01026"/>
    </source>
</evidence>
<comment type="catalytic activity">
    <reaction evidence="7">
        <text>adenosine(1518)/adenosine(1519) in 16S rRNA + 4 S-adenosyl-L-methionine = N(6)-dimethyladenosine(1518)/N(6)-dimethyladenosine(1519) in 16S rRNA + 4 S-adenosyl-L-homocysteine + 4 H(+)</text>
        <dbReference type="Rhea" id="RHEA:19609"/>
        <dbReference type="Rhea" id="RHEA-COMP:10232"/>
        <dbReference type="Rhea" id="RHEA-COMP:10233"/>
        <dbReference type="ChEBI" id="CHEBI:15378"/>
        <dbReference type="ChEBI" id="CHEBI:57856"/>
        <dbReference type="ChEBI" id="CHEBI:59789"/>
        <dbReference type="ChEBI" id="CHEBI:74411"/>
        <dbReference type="ChEBI" id="CHEBI:74493"/>
        <dbReference type="EC" id="2.1.1.182"/>
    </reaction>
</comment>
<protein>
    <recommendedName>
        <fullName evidence="7">Ribosomal RNA small subunit methyltransferase A</fullName>
        <ecNumber evidence="7">2.1.1.182</ecNumber>
    </recommendedName>
    <alternativeName>
        <fullName evidence="7">16S rRNA (adenine(1518)-N(6)/adenine(1519)-N(6))-dimethyltransferase</fullName>
    </alternativeName>
    <alternativeName>
        <fullName evidence="7">16S rRNA dimethyladenosine transferase</fullName>
    </alternativeName>
    <alternativeName>
        <fullName evidence="7">16S rRNA dimethylase</fullName>
    </alternativeName>
    <alternativeName>
        <fullName evidence="7">S-adenosylmethionine-6-N', N'-adenosyl(rRNA) dimethyltransferase</fullName>
    </alternativeName>
</protein>
<dbReference type="PROSITE" id="PS01131">
    <property type="entry name" value="RRNA_A_DIMETH"/>
    <property type="match status" value="1"/>
</dbReference>
<evidence type="ECO:0000256" key="2">
    <source>
        <dbReference type="ARBA" id="ARBA00022552"/>
    </source>
</evidence>
<sequence>MVGSVSFNKSLSPQKKYGQNFLISPAVAERIVNAAELGSNETVLEIGPGKGVLTALMTDRCRKVWAVEIDPRLVETLTTMFGQNEKIKIVNHDILQYDLDEMIKESDRPFRVVANLPYNITVPILEKLIDCRQHIASIIVMVQKEMAERLSAKPGSKDYGSLSVFVQYHLKVEKLFNVLPGSFFPKPKITSSVIKLTPHKNPPVTLEGEADFFNFVRLCFSQRRKMLRSVLKQHNKWEVIGNRISDEVDLTRRAETMNLSEFVKLYNIFKADQR</sequence>
<dbReference type="NCBIfam" id="TIGR00755">
    <property type="entry name" value="ksgA"/>
    <property type="match status" value="1"/>
</dbReference>
<comment type="function">
    <text evidence="7">Specifically dimethylates two adjacent adenosines (A1518 and A1519) in the loop of a conserved hairpin near the 3'-end of 16S rRNA in the 30S particle. May play a critical role in biogenesis of 30S subunits.</text>
</comment>
<dbReference type="InterPro" id="IPR001737">
    <property type="entry name" value="KsgA/Erm"/>
</dbReference>
<proteinExistence type="inferred from homology"/>
<dbReference type="InterPro" id="IPR020598">
    <property type="entry name" value="rRNA_Ade_methylase_Trfase_N"/>
</dbReference>
<dbReference type="InterPro" id="IPR011530">
    <property type="entry name" value="rRNA_adenine_dimethylase"/>
</dbReference>
<dbReference type="GO" id="GO:0005829">
    <property type="term" value="C:cytosol"/>
    <property type="evidence" value="ECO:0007669"/>
    <property type="project" value="TreeGrafter"/>
</dbReference>
<gene>
    <name evidence="7" type="primary">rsmA</name>
    <name evidence="7" type="synonym">ksgA</name>
    <name evidence="10" type="ORF">A2024_08595</name>
</gene>
<feature type="binding site" evidence="7 8">
    <location>
        <position position="20"/>
    </location>
    <ligand>
        <name>S-adenosyl-L-methionine</name>
        <dbReference type="ChEBI" id="CHEBI:59789"/>
    </ligand>
</feature>
<dbReference type="Gene3D" id="1.10.8.100">
    <property type="entry name" value="Ribosomal RNA adenine dimethylase-like, domain 2"/>
    <property type="match status" value="1"/>
</dbReference>
<dbReference type="AlphaFoldDB" id="A0A1F5R4E3"/>
<feature type="binding site" evidence="7 8">
    <location>
        <position position="47"/>
    </location>
    <ligand>
        <name>S-adenosyl-L-methionine</name>
        <dbReference type="ChEBI" id="CHEBI:59789"/>
    </ligand>
</feature>
<name>A0A1F5R4E3_9BACT</name>
<dbReference type="PROSITE" id="PS51689">
    <property type="entry name" value="SAM_RNA_A_N6_MT"/>
    <property type="match status" value="1"/>
</dbReference>
<evidence type="ECO:0000256" key="1">
    <source>
        <dbReference type="ARBA" id="ARBA00022490"/>
    </source>
</evidence>
<feature type="binding site" evidence="7 8">
    <location>
        <position position="115"/>
    </location>
    <ligand>
        <name>S-adenosyl-L-methionine</name>
        <dbReference type="ChEBI" id="CHEBI:59789"/>
    </ligand>
</feature>
<keyword evidence="2 7" id="KW-0698">rRNA processing</keyword>
<evidence type="ECO:0000256" key="7">
    <source>
        <dbReference type="HAMAP-Rule" id="MF_00607"/>
    </source>
</evidence>
<feature type="binding site" evidence="7 8">
    <location>
        <position position="93"/>
    </location>
    <ligand>
        <name>S-adenosyl-L-methionine</name>
        <dbReference type="ChEBI" id="CHEBI:59789"/>
    </ligand>
</feature>
<keyword evidence="5 7" id="KW-0949">S-adenosyl-L-methionine</keyword>
<feature type="binding site" evidence="7 8">
    <location>
        <position position="22"/>
    </location>
    <ligand>
        <name>S-adenosyl-L-methionine</name>
        <dbReference type="ChEBI" id="CHEBI:59789"/>
    </ligand>
</feature>
<keyword evidence="4 7" id="KW-0808">Transferase</keyword>
<evidence type="ECO:0000256" key="3">
    <source>
        <dbReference type="ARBA" id="ARBA00022603"/>
    </source>
</evidence>
<keyword evidence="1 7" id="KW-0963">Cytoplasm</keyword>
<evidence type="ECO:0000256" key="5">
    <source>
        <dbReference type="ARBA" id="ARBA00022691"/>
    </source>
</evidence>
<dbReference type="InterPro" id="IPR020596">
    <property type="entry name" value="rRNA_Ade_Mease_Trfase_CS"/>
</dbReference>
<dbReference type="InterPro" id="IPR029063">
    <property type="entry name" value="SAM-dependent_MTases_sf"/>
</dbReference>
<dbReference type="InterPro" id="IPR023165">
    <property type="entry name" value="rRNA_Ade_diMease-like_C"/>
</dbReference>
<dbReference type="GO" id="GO:0052908">
    <property type="term" value="F:16S rRNA (adenine(1518)-N(6)/adenine(1519)-N(6))-dimethyltransferase activity"/>
    <property type="evidence" value="ECO:0007669"/>
    <property type="project" value="UniProtKB-EC"/>
</dbReference>
<evidence type="ECO:0000259" key="9">
    <source>
        <dbReference type="SMART" id="SM00650"/>
    </source>
</evidence>
<feature type="domain" description="Ribosomal RNA adenine methylase transferase N-terminal" evidence="9">
    <location>
        <begin position="27"/>
        <end position="200"/>
    </location>
</feature>
<comment type="caution">
    <text evidence="10">The sequence shown here is derived from an EMBL/GenBank/DDBJ whole genome shotgun (WGS) entry which is preliminary data.</text>
</comment>
<dbReference type="HAMAP" id="MF_00607">
    <property type="entry name" value="16SrRNA_methyltr_A"/>
    <property type="match status" value="1"/>
</dbReference>
<dbReference type="SUPFAM" id="SSF53335">
    <property type="entry name" value="S-adenosyl-L-methionine-dependent methyltransferases"/>
    <property type="match status" value="1"/>
</dbReference>
<keyword evidence="6 7" id="KW-0694">RNA-binding</keyword>
<dbReference type="Pfam" id="PF00398">
    <property type="entry name" value="RrnaAD"/>
    <property type="match status" value="1"/>
</dbReference>
<dbReference type="CDD" id="cd02440">
    <property type="entry name" value="AdoMet_MTases"/>
    <property type="match status" value="1"/>
</dbReference>
<evidence type="ECO:0000313" key="11">
    <source>
        <dbReference type="Proteomes" id="UP000177230"/>
    </source>
</evidence>
<reference evidence="10 11" key="1">
    <citation type="journal article" date="2016" name="Nat. Commun.">
        <title>Thousands of microbial genomes shed light on interconnected biogeochemical processes in an aquifer system.</title>
        <authorList>
            <person name="Anantharaman K."/>
            <person name="Brown C.T."/>
            <person name="Hug L.A."/>
            <person name="Sharon I."/>
            <person name="Castelle C.J."/>
            <person name="Probst A.J."/>
            <person name="Thomas B.C."/>
            <person name="Singh A."/>
            <person name="Wilkins M.J."/>
            <person name="Karaoz U."/>
            <person name="Brodie E.L."/>
            <person name="Williams K.H."/>
            <person name="Hubbard S.S."/>
            <person name="Banfield J.F."/>
        </authorList>
    </citation>
    <scope>NUCLEOTIDE SEQUENCE [LARGE SCALE GENOMIC DNA]</scope>
</reference>
<dbReference type="SMART" id="SM00650">
    <property type="entry name" value="rADc"/>
    <property type="match status" value="1"/>
</dbReference>